<evidence type="ECO:0000256" key="3">
    <source>
        <dbReference type="ARBA" id="ARBA00022737"/>
    </source>
</evidence>
<accession>A0A8D3A5M7</accession>
<evidence type="ECO:0000256" key="11">
    <source>
        <dbReference type="SAM" id="MobiDB-lite"/>
    </source>
</evidence>
<dbReference type="GO" id="GO:0060038">
    <property type="term" value="P:cardiac muscle cell proliferation"/>
    <property type="evidence" value="ECO:0007669"/>
    <property type="project" value="Ensembl"/>
</dbReference>
<evidence type="ECO:0000256" key="2">
    <source>
        <dbReference type="ARBA" id="ARBA00022723"/>
    </source>
</evidence>
<dbReference type="GO" id="GO:0000981">
    <property type="term" value="F:DNA-binding transcription factor activity, RNA polymerase II-specific"/>
    <property type="evidence" value="ECO:0007669"/>
    <property type="project" value="Ensembl"/>
</dbReference>
<name>A0A8D3A5M7_SCOMX</name>
<dbReference type="InterPro" id="IPR036236">
    <property type="entry name" value="Znf_C2H2_sf"/>
</dbReference>
<dbReference type="FunFam" id="3.30.160.60:FF:000237">
    <property type="entry name" value="Krueppel-like factor 2"/>
    <property type="match status" value="1"/>
</dbReference>
<dbReference type="FunFam" id="3.30.160.60:FF:000707">
    <property type="entry name" value="Putative Krueppel-like factor 1"/>
    <property type="match status" value="1"/>
</dbReference>
<dbReference type="GO" id="GO:0043697">
    <property type="term" value="P:cell dedifferentiation"/>
    <property type="evidence" value="ECO:0007669"/>
    <property type="project" value="Ensembl"/>
</dbReference>
<dbReference type="InterPro" id="IPR013087">
    <property type="entry name" value="Znf_C2H2_type"/>
</dbReference>
<feature type="domain" description="C2H2-type" evidence="12">
    <location>
        <begin position="90"/>
        <end position="119"/>
    </location>
</feature>
<dbReference type="Pfam" id="PF00096">
    <property type="entry name" value="zf-C2H2"/>
    <property type="match status" value="3"/>
</dbReference>
<feature type="domain" description="C2H2-type" evidence="12">
    <location>
        <begin position="150"/>
        <end position="173"/>
    </location>
</feature>
<dbReference type="GO" id="GO:0010628">
    <property type="term" value="P:positive regulation of gene expression"/>
    <property type="evidence" value="ECO:0007669"/>
    <property type="project" value="Ensembl"/>
</dbReference>
<keyword evidence="8" id="KW-0804">Transcription</keyword>
<evidence type="ECO:0000313" key="14">
    <source>
        <dbReference type="Proteomes" id="UP000694558"/>
    </source>
</evidence>
<dbReference type="SMART" id="SM00355">
    <property type="entry name" value="ZnF_C2H2"/>
    <property type="match status" value="3"/>
</dbReference>
<reference evidence="13" key="1">
    <citation type="submission" date="2023-05" db="EMBL/GenBank/DDBJ databases">
        <title>High-quality long-read genome of Scophthalmus maximus.</title>
        <authorList>
            <person name="Lien S."/>
            <person name="Martinez P."/>
        </authorList>
    </citation>
    <scope>NUCLEOTIDE SEQUENCE [LARGE SCALE GENOMIC DNA]</scope>
</reference>
<dbReference type="PROSITE" id="PS50157">
    <property type="entry name" value="ZINC_FINGER_C2H2_2"/>
    <property type="match status" value="3"/>
</dbReference>
<dbReference type="GO" id="GO:0005634">
    <property type="term" value="C:nucleus"/>
    <property type="evidence" value="ECO:0007669"/>
    <property type="project" value="UniProtKB-SubCell"/>
</dbReference>
<dbReference type="PROSITE" id="PS00028">
    <property type="entry name" value="ZINC_FINGER_C2H2_1"/>
    <property type="match status" value="3"/>
</dbReference>
<keyword evidence="4 10" id="KW-0863">Zinc-finger</keyword>
<feature type="domain" description="C2H2-type" evidence="12">
    <location>
        <begin position="120"/>
        <end position="149"/>
    </location>
</feature>
<proteinExistence type="predicted"/>
<evidence type="ECO:0000313" key="13">
    <source>
        <dbReference type="Ensembl" id="ENSSMAP00000012890.2"/>
    </source>
</evidence>
<evidence type="ECO:0000256" key="7">
    <source>
        <dbReference type="ARBA" id="ARBA00023125"/>
    </source>
</evidence>
<keyword evidence="7" id="KW-0238">DNA-binding</keyword>
<evidence type="ECO:0000256" key="8">
    <source>
        <dbReference type="ARBA" id="ARBA00023163"/>
    </source>
</evidence>
<dbReference type="Proteomes" id="UP000694558">
    <property type="component" value="Chromosome 8"/>
</dbReference>
<keyword evidence="2" id="KW-0479">Metal-binding</keyword>
<dbReference type="Gene3D" id="3.30.160.60">
    <property type="entry name" value="Classic Zinc Finger"/>
    <property type="match status" value="3"/>
</dbReference>
<dbReference type="GO" id="GO:0000785">
    <property type="term" value="C:chromatin"/>
    <property type="evidence" value="ECO:0007669"/>
    <property type="project" value="Ensembl"/>
</dbReference>
<dbReference type="Ensembl" id="ENSSMAT00000013058.2">
    <property type="protein sequence ID" value="ENSSMAP00000012890.2"/>
    <property type="gene ID" value="ENSSMAG00000007940.2"/>
</dbReference>
<dbReference type="GeneTree" id="ENSGT00940000163957"/>
<dbReference type="PANTHER" id="PTHR23235:SF145">
    <property type="entry name" value="KRUPPEL-LIKE FACTOR 1"/>
    <property type="match status" value="1"/>
</dbReference>
<evidence type="ECO:0000256" key="5">
    <source>
        <dbReference type="ARBA" id="ARBA00022833"/>
    </source>
</evidence>
<sequence>MAEGLLDDDSRASWDIEFLLSDWCNPSPDFNPPLENNDQQLPQLAPYAAYQVTGACKDPPGQECLSQLPPTGTEGKRGRKTTGKKRPAIHSCEYPGCSKSYTKSSHLKAHLRTHTGEKPYQCSWEGCSWKFARSDELTRHYRKHTGQKPYECLLCQRAFSRSDHLALHMKRHT</sequence>
<keyword evidence="3" id="KW-0677">Repeat</keyword>
<evidence type="ECO:0000256" key="10">
    <source>
        <dbReference type="PROSITE-ProRule" id="PRU00042"/>
    </source>
</evidence>
<dbReference type="FunFam" id="3.30.160.60:FF:001395">
    <property type="entry name" value="Krueppel-like factor 7"/>
    <property type="match status" value="1"/>
</dbReference>
<dbReference type="GO" id="GO:0031100">
    <property type="term" value="P:animal organ regeneration"/>
    <property type="evidence" value="ECO:0007669"/>
    <property type="project" value="Ensembl"/>
</dbReference>
<keyword evidence="5" id="KW-0862">Zinc</keyword>
<evidence type="ECO:0000259" key="12">
    <source>
        <dbReference type="PROSITE" id="PS50157"/>
    </source>
</evidence>
<dbReference type="GO" id="GO:0010725">
    <property type="term" value="P:regulation of primitive erythrocyte differentiation"/>
    <property type="evidence" value="ECO:0007669"/>
    <property type="project" value="Ensembl"/>
</dbReference>
<dbReference type="GO" id="GO:0060319">
    <property type="term" value="P:primitive erythrocyte differentiation"/>
    <property type="evidence" value="ECO:0007669"/>
    <property type="project" value="Ensembl"/>
</dbReference>
<dbReference type="AlphaFoldDB" id="A0A8D3A5M7"/>
<feature type="compositionally biased region" description="Basic residues" evidence="11">
    <location>
        <begin position="77"/>
        <end position="87"/>
    </location>
</feature>
<reference evidence="13" key="2">
    <citation type="submission" date="2025-08" db="UniProtKB">
        <authorList>
            <consortium name="Ensembl"/>
        </authorList>
    </citation>
    <scope>IDENTIFICATION</scope>
</reference>
<dbReference type="GO" id="GO:0055007">
    <property type="term" value="P:cardiac muscle cell differentiation"/>
    <property type="evidence" value="ECO:0007669"/>
    <property type="project" value="Ensembl"/>
</dbReference>
<dbReference type="PANTHER" id="PTHR23235">
    <property type="entry name" value="KRUEPPEL-LIKE TRANSCRIPTION FACTOR"/>
    <property type="match status" value="1"/>
</dbReference>
<feature type="region of interest" description="Disordered" evidence="11">
    <location>
        <begin position="61"/>
        <end position="87"/>
    </location>
</feature>
<comment type="subcellular location">
    <subcellularLocation>
        <location evidence="1">Nucleus</location>
    </subcellularLocation>
</comment>
<protein>
    <submittedName>
        <fullName evidence="13">Kruppel like factor 1 (erythroid)</fullName>
    </submittedName>
</protein>
<dbReference type="SUPFAM" id="SSF57667">
    <property type="entry name" value="beta-beta-alpha zinc fingers"/>
    <property type="match status" value="2"/>
</dbReference>
<organism evidence="13 14">
    <name type="scientific">Scophthalmus maximus</name>
    <name type="common">Turbot</name>
    <name type="synonym">Psetta maxima</name>
    <dbReference type="NCBI Taxonomy" id="52904"/>
    <lineage>
        <taxon>Eukaryota</taxon>
        <taxon>Metazoa</taxon>
        <taxon>Chordata</taxon>
        <taxon>Craniata</taxon>
        <taxon>Vertebrata</taxon>
        <taxon>Euteleostomi</taxon>
        <taxon>Actinopterygii</taxon>
        <taxon>Neopterygii</taxon>
        <taxon>Teleostei</taxon>
        <taxon>Neoteleostei</taxon>
        <taxon>Acanthomorphata</taxon>
        <taxon>Carangaria</taxon>
        <taxon>Pleuronectiformes</taxon>
        <taxon>Pleuronectoidei</taxon>
        <taxon>Scophthalmidae</taxon>
        <taxon>Scophthalmus</taxon>
    </lineage>
</organism>
<keyword evidence="6" id="KW-0805">Transcription regulation</keyword>
<evidence type="ECO:0000256" key="6">
    <source>
        <dbReference type="ARBA" id="ARBA00023015"/>
    </source>
</evidence>
<evidence type="ECO:0000256" key="1">
    <source>
        <dbReference type="ARBA" id="ARBA00004123"/>
    </source>
</evidence>
<dbReference type="GO" id="GO:0045214">
    <property type="term" value="P:sarcomere organization"/>
    <property type="evidence" value="ECO:0007669"/>
    <property type="project" value="Ensembl"/>
</dbReference>
<evidence type="ECO:0000256" key="4">
    <source>
        <dbReference type="ARBA" id="ARBA00022771"/>
    </source>
</evidence>
<keyword evidence="9" id="KW-0539">Nucleus</keyword>
<dbReference type="GO" id="GO:0000978">
    <property type="term" value="F:RNA polymerase II cis-regulatory region sequence-specific DNA binding"/>
    <property type="evidence" value="ECO:0007669"/>
    <property type="project" value="Ensembl"/>
</dbReference>
<dbReference type="GO" id="GO:0008270">
    <property type="term" value="F:zinc ion binding"/>
    <property type="evidence" value="ECO:0007669"/>
    <property type="project" value="UniProtKB-KW"/>
</dbReference>
<evidence type="ECO:0000256" key="9">
    <source>
        <dbReference type="ARBA" id="ARBA00023242"/>
    </source>
</evidence>